<dbReference type="GeneID" id="94426034"/>
<evidence type="ECO:0000313" key="1">
    <source>
        <dbReference type="EMBL" id="PHJ23532.1"/>
    </source>
</evidence>
<organism evidence="1 2">
    <name type="scientific">Cystoisospora suis</name>
    <dbReference type="NCBI Taxonomy" id="483139"/>
    <lineage>
        <taxon>Eukaryota</taxon>
        <taxon>Sar</taxon>
        <taxon>Alveolata</taxon>
        <taxon>Apicomplexa</taxon>
        <taxon>Conoidasida</taxon>
        <taxon>Coccidia</taxon>
        <taxon>Eucoccidiorida</taxon>
        <taxon>Eimeriorina</taxon>
        <taxon>Sarcocystidae</taxon>
        <taxon>Cystoisospora</taxon>
    </lineage>
</organism>
<evidence type="ECO:0000313" key="2">
    <source>
        <dbReference type="Proteomes" id="UP000221165"/>
    </source>
</evidence>
<reference evidence="1 2" key="1">
    <citation type="journal article" date="2017" name="Int. J. Parasitol.">
        <title>The genome of the protozoan parasite Cystoisospora suis and a reverse vaccinology approach to identify vaccine candidates.</title>
        <authorList>
            <person name="Palmieri N."/>
            <person name="Shrestha A."/>
            <person name="Ruttkowski B."/>
            <person name="Beck T."/>
            <person name="Vogl C."/>
            <person name="Tomley F."/>
            <person name="Blake D.P."/>
            <person name="Joachim A."/>
        </authorList>
    </citation>
    <scope>NUCLEOTIDE SEQUENCE [LARGE SCALE GENOMIC DNA]</scope>
    <source>
        <strain evidence="1 2">Wien I</strain>
    </source>
</reference>
<gene>
    <name evidence="1" type="ORF">CSUI_002623</name>
</gene>
<keyword evidence="2" id="KW-1185">Reference proteome</keyword>
<accession>A0A2C6L862</accession>
<dbReference type="EMBL" id="MIGC01001085">
    <property type="protein sequence ID" value="PHJ23532.1"/>
    <property type="molecule type" value="Genomic_DNA"/>
</dbReference>
<dbReference type="RefSeq" id="XP_067925207.1">
    <property type="nucleotide sequence ID" value="XM_068062823.1"/>
</dbReference>
<protein>
    <submittedName>
        <fullName evidence="1">Uncharacterized protein</fullName>
    </submittedName>
</protein>
<proteinExistence type="predicted"/>
<name>A0A2C6L862_9APIC</name>
<dbReference type="Proteomes" id="UP000221165">
    <property type="component" value="Unassembled WGS sequence"/>
</dbReference>
<dbReference type="AlphaFoldDB" id="A0A2C6L862"/>
<sequence length="127" mass="14164">MLFSVWKERDGSGCCHRTRLLMTEKCVSPCYCPGLSNFTQVESAAPVVAAIAPTDTAARCLWALLAGYSSSRLISHQGTSKCSSRLLNGPRQAKWKVRHRNQSDANNGATQYDVGRDRLRRIVHQRE</sequence>
<dbReference type="VEuPathDB" id="ToxoDB:CSUI_002623"/>
<comment type="caution">
    <text evidence="1">The sequence shown here is derived from an EMBL/GenBank/DDBJ whole genome shotgun (WGS) entry which is preliminary data.</text>
</comment>